<feature type="region of interest" description="Disordered" evidence="1">
    <location>
        <begin position="225"/>
        <end position="312"/>
    </location>
</feature>
<comment type="caution">
    <text evidence="2">The sequence shown here is derived from an EMBL/GenBank/DDBJ whole genome shotgun (WGS) entry which is preliminary data.</text>
</comment>
<gene>
    <name evidence="2" type="ORF">HK097_001771</name>
</gene>
<feature type="non-terminal residue" evidence="2">
    <location>
        <position position="312"/>
    </location>
</feature>
<feature type="compositionally biased region" description="Acidic residues" evidence="1">
    <location>
        <begin position="153"/>
        <end position="162"/>
    </location>
</feature>
<evidence type="ECO:0000313" key="2">
    <source>
        <dbReference type="EMBL" id="KAJ3043362.1"/>
    </source>
</evidence>
<feature type="compositionally biased region" description="Low complexity" evidence="1">
    <location>
        <begin position="168"/>
        <end position="191"/>
    </location>
</feature>
<dbReference type="EMBL" id="JADGJD010001362">
    <property type="protein sequence ID" value="KAJ3043362.1"/>
    <property type="molecule type" value="Genomic_DNA"/>
</dbReference>
<evidence type="ECO:0000256" key="1">
    <source>
        <dbReference type="SAM" id="MobiDB-lite"/>
    </source>
</evidence>
<name>A0AAD5WY61_9FUNG</name>
<feature type="compositionally biased region" description="Low complexity" evidence="1">
    <location>
        <begin position="225"/>
        <end position="248"/>
    </location>
</feature>
<keyword evidence="3" id="KW-1185">Reference proteome</keyword>
<sequence>MSIAKLAAPSDISRRISVAKRDHDEKERHHEERIGEKRVQEVKERRLSKQECVERLARETERRRREALRTRQRQREEESRCRQALLLKKERRKGRQQPDIESVTSPTEEVPDSKKLRKRSAAVRRQSTKVEFGGVNSNGGGGELARDPTEFDSPAEEDDDVEERGTAGSRPGSGFTSRTGGSVGTSGTARSHISYPAQHNGRTVRIVKGHSVEILDDDTTSFGTFTTTSLNPSTHTTPFPSRPTSSRPGALFPSTDPTPSLLDLSPSDTATFGEVDVYPTRTVYAPYQQREGWAQSSRCESRQSDREKGEEE</sequence>
<dbReference type="AlphaFoldDB" id="A0AAD5WY61"/>
<accession>A0AAD5WY61</accession>
<feature type="region of interest" description="Disordered" evidence="1">
    <location>
        <begin position="1"/>
        <end position="41"/>
    </location>
</feature>
<reference evidence="2" key="1">
    <citation type="submission" date="2020-05" db="EMBL/GenBank/DDBJ databases">
        <title>Phylogenomic resolution of chytrid fungi.</title>
        <authorList>
            <person name="Stajich J.E."/>
            <person name="Amses K."/>
            <person name="Simmons R."/>
            <person name="Seto K."/>
            <person name="Myers J."/>
            <person name="Bonds A."/>
            <person name="Quandt C.A."/>
            <person name="Barry K."/>
            <person name="Liu P."/>
            <person name="Grigoriev I."/>
            <person name="Longcore J.E."/>
            <person name="James T.Y."/>
        </authorList>
    </citation>
    <scope>NUCLEOTIDE SEQUENCE</scope>
    <source>
        <strain evidence="2">JEL0318</strain>
    </source>
</reference>
<feature type="compositionally biased region" description="Basic and acidic residues" evidence="1">
    <location>
        <begin position="57"/>
        <end position="81"/>
    </location>
</feature>
<feature type="compositionally biased region" description="Basic and acidic residues" evidence="1">
    <location>
        <begin position="19"/>
        <end position="41"/>
    </location>
</feature>
<protein>
    <submittedName>
        <fullName evidence="2">Uncharacterized protein</fullName>
    </submittedName>
</protein>
<feature type="compositionally biased region" description="Basic and acidic residues" evidence="1">
    <location>
        <begin position="299"/>
        <end position="312"/>
    </location>
</feature>
<organism evidence="2 3">
    <name type="scientific">Rhizophlyctis rosea</name>
    <dbReference type="NCBI Taxonomy" id="64517"/>
    <lineage>
        <taxon>Eukaryota</taxon>
        <taxon>Fungi</taxon>
        <taxon>Fungi incertae sedis</taxon>
        <taxon>Chytridiomycota</taxon>
        <taxon>Chytridiomycota incertae sedis</taxon>
        <taxon>Chytridiomycetes</taxon>
        <taxon>Rhizophlyctidales</taxon>
        <taxon>Rhizophlyctidaceae</taxon>
        <taxon>Rhizophlyctis</taxon>
    </lineage>
</organism>
<proteinExistence type="predicted"/>
<feature type="region of interest" description="Disordered" evidence="1">
    <location>
        <begin position="57"/>
        <end position="202"/>
    </location>
</feature>
<evidence type="ECO:0000313" key="3">
    <source>
        <dbReference type="Proteomes" id="UP001212841"/>
    </source>
</evidence>
<dbReference type="Proteomes" id="UP001212841">
    <property type="component" value="Unassembled WGS sequence"/>
</dbReference>